<comment type="caution">
    <text evidence="1">The sequence shown here is derived from an EMBL/GenBank/DDBJ whole genome shotgun (WGS) entry which is preliminary data.</text>
</comment>
<protein>
    <submittedName>
        <fullName evidence="1">Uncharacterized protein</fullName>
    </submittedName>
</protein>
<organism evidence="1 2">
    <name type="scientific">Xanthoceras sorbifolium</name>
    <dbReference type="NCBI Taxonomy" id="99658"/>
    <lineage>
        <taxon>Eukaryota</taxon>
        <taxon>Viridiplantae</taxon>
        <taxon>Streptophyta</taxon>
        <taxon>Embryophyta</taxon>
        <taxon>Tracheophyta</taxon>
        <taxon>Spermatophyta</taxon>
        <taxon>Magnoliopsida</taxon>
        <taxon>eudicotyledons</taxon>
        <taxon>Gunneridae</taxon>
        <taxon>Pentapetalae</taxon>
        <taxon>rosids</taxon>
        <taxon>malvids</taxon>
        <taxon>Sapindales</taxon>
        <taxon>Sapindaceae</taxon>
        <taxon>Xanthoceroideae</taxon>
        <taxon>Xanthoceras</taxon>
    </lineage>
</organism>
<dbReference type="EMBL" id="JAFEMO010000019">
    <property type="protein sequence ID" value="KAH7534686.1"/>
    <property type="molecule type" value="Genomic_DNA"/>
</dbReference>
<evidence type="ECO:0000313" key="2">
    <source>
        <dbReference type="Proteomes" id="UP000827721"/>
    </source>
</evidence>
<keyword evidence="2" id="KW-1185">Reference proteome</keyword>
<accession>A0ABQ8H0D9</accession>
<name>A0ABQ8H0D9_9ROSI</name>
<reference evidence="1 2" key="1">
    <citation type="submission" date="2021-02" db="EMBL/GenBank/DDBJ databases">
        <title>Plant Genome Project.</title>
        <authorList>
            <person name="Zhang R.-G."/>
        </authorList>
    </citation>
    <scope>NUCLEOTIDE SEQUENCE [LARGE SCALE GENOMIC DNA]</scope>
    <source>
        <tissue evidence="1">Leaves</tissue>
    </source>
</reference>
<dbReference type="Gene3D" id="1.25.40.20">
    <property type="entry name" value="Ankyrin repeat-containing domain"/>
    <property type="match status" value="1"/>
</dbReference>
<sequence>MNLKALKLVELLWGATVKRLNYYKISELIENPWPLTYIAAKEGNICFLRILMHKHPALIFKVDNNRYSPFHTAVKYRRENIFQLVYLTPSIKNTIVASLVGDEKSTILHLAAELPADQNRLNVVSGAALQMQRELWWFKEVSKLMPSSFAEAKNRKG</sequence>
<gene>
    <name evidence="1" type="ORF">JRO89_XSUnG0001800</name>
</gene>
<dbReference type="PANTHER" id="PTHR24177">
    <property type="entry name" value="CASKIN"/>
    <property type="match status" value="1"/>
</dbReference>
<dbReference type="Proteomes" id="UP000827721">
    <property type="component" value="Unassembled WGS sequence"/>
</dbReference>
<dbReference type="InterPro" id="IPR036770">
    <property type="entry name" value="Ankyrin_rpt-contain_sf"/>
</dbReference>
<evidence type="ECO:0000313" key="1">
    <source>
        <dbReference type="EMBL" id="KAH7534686.1"/>
    </source>
</evidence>
<dbReference type="PANTHER" id="PTHR24177:SF434">
    <property type="entry name" value="PGG DOMAIN-CONTAINING PROTEIN"/>
    <property type="match status" value="1"/>
</dbReference>
<proteinExistence type="predicted"/>
<dbReference type="SUPFAM" id="SSF48403">
    <property type="entry name" value="Ankyrin repeat"/>
    <property type="match status" value="1"/>
</dbReference>